<feature type="transmembrane region" description="Helical" evidence="1">
    <location>
        <begin position="34"/>
        <end position="54"/>
    </location>
</feature>
<dbReference type="PANTHER" id="PTHR48104:SF30">
    <property type="entry name" value="METACASPASE-1"/>
    <property type="match status" value="1"/>
</dbReference>
<dbReference type="GO" id="GO:0005737">
    <property type="term" value="C:cytoplasm"/>
    <property type="evidence" value="ECO:0007669"/>
    <property type="project" value="TreeGrafter"/>
</dbReference>
<gene>
    <name evidence="3" type="ORF">SPIROBIBN47_100019</name>
</gene>
<name>A0A3P3XFQ4_9SPIR</name>
<dbReference type="Pfam" id="PF00656">
    <property type="entry name" value="Peptidase_C14"/>
    <property type="match status" value="1"/>
</dbReference>
<evidence type="ECO:0000256" key="1">
    <source>
        <dbReference type="SAM" id="Phobius"/>
    </source>
</evidence>
<dbReference type="InterPro" id="IPR011600">
    <property type="entry name" value="Pept_C14_caspase"/>
</dbReference>
<keyword evidence="1" id="KW-0812">Transmembrane</keyword>
<dbReference type="GO" id="GO:0006508">
    <property type="term" value="P:proteolysis"/>
    <property type="evidence" value="ECO:0007669"/>
    <property type="project" value="InterPro"/>
</dbReference>
<organism evidence="3">
    <name type="scientific">uncultured spirochete</name>
    <dbReference type="NCBI Taxonomy" id="156406"/>
    <lineage>
        <taxon>Bacteria</taxon>
        <taxon>Pseudomonadati</taxon>
        <taxon>Spirochaetota</taxon>
        <taxon>Spirochaetia</taxon>
        <taxon>Spirochaetales</taxon>
        <taxon>environmental samples</taxon>
    </lineage>
</organism>
<dbReference type="AlphaFoldDB" id="A0A3P3XFQ4"/>
<keyword evidence="1" id="KW-1133">Transmembrane helix</keyword>
<dbReference type="PANTHER" id="PTHR48104">
    <property type="entry name" value="METACASPASE-4"/>
    <property type="match status" value="1"/>
</dbReference>
<evidence type="ECO:0000259" key="2">
    <source>
        <dbReference type="Pfam" id="PF00656"/>
    </source>
</evidence>
<reference evidence="3" key="1">
    <citation type="submission" date="2017-02" db="EMBL/GenBank/DDBJ databases">
        <authorList>
            <person name="Regsiter A."/>
            <person name="William W."/>
        </authorList>
    </citation>
    <scope>NUCLEOTIDE SEQUENCE</scope>
    <source>
        <strain evidence="3">Bib</strain>
    </source>
</reference>
<dbReference type="GO" id="GO:0004197">
    <property type="term" value="F:cysteine-type endopeptidase activity"/>
    <property type="evidence" value="ECO:0007669"/>
    <property type="project" value="InterPro"/>
</dbReference>
<keyword evidence="1" id="KW-0472">Membrane</keyword>
<feature type="domain" description="Peptidase C14 caspase" evidence="2">
    <location>
        <begin position="69"/>
        <end position="333"/>
    </location>
</feature>
<proteinExistence type="predicted"/>
<evidence type="ECO:0000313" key="3">
    <source>
        <dbReference type="EMBL" id="SLM09789.1"/>
    </source>
</evidence>
<dbReference type="EMBL" id="FWDM01000002">
    <property type="protein sequence ID" value="SLM09789.1"/>
    <property type="molecule type" value="Genomic_DNA"/>
</dbReference>
<dbReference type="Gene3D" id="3.40.50.1460">
    <property type="match status" value="1"/>
</dbReference>
<sequence>MYFESGKALEQHRLKPVREKGALTMQRLRAKRHLSGIGSLVPLLVLSVILMLTGCELFPKSASSSPGVKYAIIVGINDYIYLPYGRNNDLSYCVADANSMKTMLEEAGWTVKLITAESNESTNRFATKSAIESALNNVPSDAESFMFYYSGHGSGGFDPGEAYIIPSDWDPRAFNFTDRMISTSEFASLLEKVPAKNKIVILDSCYSGGFVNPAESSDAVPGNVSSQQISSSIDMFLKFGELLALNAQYRSADASLAPLTISAAGWDEESWEQGSPIYHGLFTYYLLKAAEVNVEGRMPGDADGDNVLSCLEAYNYAKKALEKTNYRYLPHISGGLRDFALIDNRGN</sequence>
<dbReference type="InterPro" id="IPR029030">
    <property type="entry name" value="Caspase-like_dom_sf"/>
</dbReference>
<dbReference type="SUPFAM" id="SSF52129">
    <property type="entry name" value="Caspase-like"/>
    <property type="match status" value="1"/>
</dbReference>
<dbReference type="InterPro" id="IPR050452">
    <property type="entry name" value="Metacaspase"/>
</dbReference>
<protein>
    <submittedName>
        <fullName evidence="3">Putative Peptidase C14 caspase catalytic subunit p20</fullName>
    </submittedName>
</protein>
<accession>A0A3P3XFQ4</accession>